<keyword evidence="2" id="KW-1185">Reference proteome</keyword>
<evidence type="ECO:0000313" key="1">
    <source>
        <dbReference type="EMBL" id="MBV7674317.1"/>
    </source>
</evidence>
<sequence>MSTAALRVSAFTEPERPRNLQIRYINLAGAAVDVTGGGEHAQDNRWTCRGCKDSSDCPKADWLWRIREAASTHAATCRAIPLT</sequence>
<comment type="caution">
    <text evidence="1">The sequence shown here is derived from an EMBL/GenBank/DDBJ whole genome shotgun (WGS) entry which is preliminary data.</text>
</comment>
<dbReference type="Proteomes" id="UP000735541">
    <property type="component" value="Unassembled WGS sequence"/>
</dbReference>
<gene>
    <name evidence="1" type="ORF">STHAL_33260</name>
</gene>
<dbReference type="EMBL" id="JAHUVW010000005">
    <property type="protein sequence ID" value="MBV7674317.1"/>
    <property type="molecule type" value="Genomic_DNA"/>
</dbReference>
<dbReference type="RefSeq" id="WP_228874032.1">
    <property type="nucleotide sequence ID" value="NZ_JAHUVW010000005.1"/>
</dbReference>
<proteinExistence type="predicted"/>
<accession>A0ABS6U1A0</accession>
<organism evidence="1 2">
    <name type="scientific">Streptomyces halstedii</name>
    <dbReference type="NCBI Taxonomy" id="1944"/>
    <lineage>
        <taxon>Bacteria</taxon>
        <taxon>Bacillati</taxon>
        <taxon>Actinomycetota</taxon>
        <taxon>Actinomycetes</taxon>
        <taxon>Kitasatosporales</taxon>
        <taxon>Streptomycetaceae</taxon>
        <taxon>Streptomyces</taxon>
    </lineage>
</organism>
<protein>
    <submittedName>
        <fullName evidence="1">Uncharacterized protein</fullName>
    </submittedName>
</protein>
<reference evidence="1 2" key="1">
    <citation type="submission" date="2021-07" db="EMBL/GenBank/DDBJ databases">
        <title>Sequencing Streptomyces halstedii LGO-A4 genome an citrus endophytic actinomycete.</title>
        <authorList>
            <person name="Samborskyy M."/>
            <person name="Scott N."/>
            <person name="Deglau R."/>
            <person name="Dickens S."/>
            <person name="Oliveira L.G."/>
        </authorList>
    </citation>
    <scope>NUCLEOTIDE SEQUENCE [LARGE SCALE GENOMIC DNA]</scope>
    <source>
        <strain evidence="1 2">LGO-A4</strain>
    </source>
</reference>
<name>A0ABS6U1A0_STRHA</name>
<evidence type="ECO:0000313" key="2">
    <source>
        <dbReference type="Proteomes" id="UP000735541"/>
    </source>
</evidence>